<name>A0ABS2GJ44_9FIRM</name>
<comment type="caution">
    <text evidence="1">The sequence shown here is derived from an EMBL/GenBank/DDBJ whole genome shotgun (WGS) entry which is preliminary data.</text>
</comment>
<reference evidence="1 2" key="1">
    <citation type="journal article" date="2021" name="Sci. Rep.">
        <title>The distribution of antibiotic resistance genes in chicken gut microbiota commensals.</title>
        <authorList>
            <person name="Juricova H."/>
            <person name="Matiasovicova J."/>
            <person name="Kubasova T."/>
            <person name="Cejkova D."/>
            <person name="Rychlik I."/>
        </authorList>
    </citation>
    <scope>NUCLEOTIDE SEQUENCE [LARGE SCALE GENOMIC DNA]</scope>
    <source>
        <strain evidence="1 2">An537</strain>
    </source>
</reference>
<protein>
    <submittedName>
        <fullName evidence="1">Uncharacterized protein</fullName>
    </submittedName>
</protein>
<organism evidence="1 2">
    <name type="scientific">Veillonella magna</name>
    <dbReference type="NCBI Taxonomy" id="464322"/>
    <lineage>
        <taxon>Bacteria</taxon>
        <taxon>Bacillati</taxon>
        <taxon>Bacillota</taxon>
        <taxon>Negativicutes</taxon>
        <taxon>Veillonellales</taxon>
        <taxon>Veillonellaceae</taxon>
        <taxon>Veillonella</taxon>
    </lineage>
</organism>
<dbReference type="EMBL" id="JACJLA010000017">
    <property type="protein sequence ID" value="MBM6913345.1"/>
    <property type="molecule type" value="Genomic_DNA"/>
</dbReference>
<gene>
    <name evidence="1" type="ORF">H6A01_08430</name>
</gene>
<evidence type="ECO:0000313" key="2">
    <source>
        <dbReference type="Proteomes" id="UP000707138"/>
    </source>
</evidence>
<sequence length="82" mass="9353">MTSVIAIKITLTPAATASSAVRERLRHFANQHRFVIDDAGNSWHAVIYDGEGEDVKARLRQQGFTDTDFSLNVEYQRRWGFL</sequence>
<dbReference type="RefSeq" id="WP_205088280.1">
    <property type="nucleotide sequence ID" value="NZ_JACJLA010000017.1"/>
</dbReference>
<dbReference type="Proteomes" id="UP000707138">
    <property type="component" value="Unassembled WGS sequence"/>
</dbReference>
<keyword evidence="2" id="KW-1185">Reference proteome</keyword>
<evidence type="ECO:0000313" key="1">
    <source>
        <dbReference type="EMBL" id="MBM6913345.1"/>
    </source>
</evidence>
<proteinExistence type="predicted"/>
<accession>A0ABS2GJ44</accession>